<evidence type="ECO:0000256" key="6">
    <source>
        <dbReference type="ARBA" id="ARBA00023170"/>
    </source>
</evidence>
<feature type="transmembrane region" description="Helical" evidence="8">
    <location>
        <begin position="43"/>
        <end position="67"/>
    </location>
</feature>
<dbReference type="SUPFAM" id="SSF81321">
    <property type="entry name" value="Family A G protein-coupled receptor-like"/>
    <property type="match status" value="1"/>
</dbReference>
<feature type="transmembrane region" description="Helical" evidence="8">
    <location>
        <begin position="295"/>
        <end position="320"/>
    </location>
</feature>
<evidence type="ECO:0000256" key="5">
    <source>
        <dbReference type="ARBA" id="ARBA00023136"/>
    </source>
</evidence>
<evidence type="ECO:0000259" key="9">
    <source>
        <dbReference type="PROSITE" id="PS50262"/>
    </source>
</evidence>
<evidence type="ECO:0000256" key="7">
    <source>
        <dbReference type="ARBA" id="ARBA00023224"/>
    </source>
</evidence>
<evidence type="ECO:0000256" key="8">
    <source>
        <dbReference type="SAM" id="Phobius"/>
    </source>
</evidence>
<feature type="transmembrane region" description="Helical" evidence="8">
    <location>
        <begin position="79"/>
        <end position="100"/>
    </location>
</feature>
<feature type="transmembrane region" description="Helical" evidence="8">
    <location>
        <begin position="206"/>
        <end position="231"/>
    </location>
</feature>
<dbReference type="AlphaFoldDB" id="A0A8B8DV28"/>
<dbReference type="GO" id="GO:0005886">
    <property type="term" value="C:plasma membrane"/>
    <property type="evidence" value="ECO:0007669"/>
    <property type="project" value="TreeGrafter"/>
</dbReference>
<keyword evidence="5 8" id="KW-0472">Membrane</keyword>
<dbReference type="OrthoDB" id="10053194at2759"/>
<evidence type="ECO:0000256" key="1">
    <source>
        <dbReference type="ARBA" id="ARBA00004141"/>
    </source>
</evidence>
<dbReference type="GeneID" id="111129577"/>
<dbReference type="PRINTS" id="PR00237">
    <property type="entry name" value="GPCRRHODOPSN"/>
</dbReference>
<evidence type="ECO:0000313" key="11">
    <source>
        <dbReference type="RefSeq" id="XP_022331740.1"/>
    </source>
</evidence>
<dbReference type="InterPro" id="IPR000276">
    <property type="entry name" value="GPCR_Rhodpsn"/>
</dbReference>
<gene>
    <name evidence="11" type="primary">LOC111129577</name>
</gene>
<dbReference type="PROSITE" id="PS50262">
    <property type="entry name" value="G_PROTEIN_RECEP_F1_2"/>
    <property type="match status" value="1"/>
</dbReference>
<dbReference type="Proteomes" id="UP000694844">
    <property type="component" value="Chromosome 4"/>
</dbReference>
<sequence length="373" mass="43663">MAQIEEYSWVFDVNFTYDYFNISYMIISDSNGTASRTRDVVQWILFGLYIITTLVAIPGNSVMLWQYRPQKKWRNKNSFICSIAVSDLGLAMISVPFKVIGQHVYQSWPFFDFLCPLSSYLHLVLVVHRSQSLCLLTLYRHYVIFRSPQKVSLALHGKIAYFLTLLVSFIVCLPVAIYSRVEYFESMFQKQTKICLEEWDSDGKRLFYTIAIMILQYIIPLLILSISNFYIGFLVSVRKPLGENDPQKIKEMYLAKRRTVKMLVCVAVSYAISWLPLHVITIVGSNDHRVRSTQYFQVLWIFSHWLAFTNCAIHPVNYFVMNREFRKRTKNLFFKCFCLTSKKQTVYLTRASENSSSFKTGRSSLNLRKETKC</sequence>
<proteinExistence type="predicted"/>
<dbReference type="PANTHER" id="PTHR45695:SF15">
    <property type="entry name" value="OPSIN RH2"/>
    <property type="match status" value="1"/>
</dbReference>
<dbReference type="InterPro" id="IPR017452">
    <property type="entry name" value="GPCR_Rhodpsn_7TM"/>
</dbReference>
<dbReference type="GO" id="GO:0004930">
    <property type="term" value="F:G protein-coupled receptor activity"/>
    <property type="evidence" value="ECO:0007669"/>
    <property type="project" value="UniProtKB-KW"/>
</dbReference>
<organism evidence="10 11">
    <name type="scientific">Crassostrea virginica</name>
    <name type="common">Eastern oyster</name>
    <dbReference type="NCBI Taxonomy" id="6565"/>
    <lineage>
        <taxon>Eukaryota</taxon>
        <taxon>Metazoa</taxon>
        <taxon>Spiralia</taxon>
        <taxon>Lophotrochozoa</taxon>
        <taxon>Mollusca</taxon>
        <taxon>Bivalvia</taxon>
        <taxon>Autobranchia</taxon>
        <taxon>Pteriomorphia</taxon>
        <taxon>Ostreida</taxon>
        <taxon>Ostreoidea</taxon>
        <taxon>Ostreidae</taxon>
        <taxon>Crassostrea</taxon>
    </lineage>
</organism>
<keyword evidence="3 8" id="KW-1133">Transmembrane helix</keyword>
<dbReference type="PANTHER" id="PTHR45695">
    <property type="entry name" value="LEUCOKININ RECEPTOR-RELATED"/>
    <property type="match status" value="1"/>
</dbReference>
<feature type="transmembrane region" description="Helical" evidence="8">
    <location>
        <begin position="262"/>
        <end position="283"/>
    </location>
</feature>
<keyword evidence="4" id="KW-0297">G-protein coupled receptor</keyword>
<evidence type="ECO:0000256" key="2">
    <source>
        <dbReference type="ARBA" id="ARBA00022692"/>
    </source>
</evidence>
<evidence type="ECO:0000256" key="3">
    <source>
        <dbReference type="ARBA" id="ARBA00022989"/>
    </source>
</evidence>
<keyword evidence="10" id="KW-1185">Reference proteome</keyword>
<name>A0A8B8DV28_CRAVI</name>
<evidence type="ECO:0000256" key="4">
    <source>
        <dbReference type="ARBA" id="ARBA00023040"/>
    </source>
</evidence>
<dbReference type="RefSeq" id="XP_022331740.1">
    <property type="nucleotide sequence ID" value="XM_022476032.1"/>
</dbReference>
<reference evidence="11" key="1">
    <citation type="submission" date="2025-08" db="UniProtKB">
        <authorList>
            <consortium name="RefSeq"/>
        </authorList>
    </citation>
    <scope>IDENTIFICATION</scope>
    <source>
        <tissue evidence="11">Whole sample</tissue>
    </source>
</reference>
<keyword evidence="7" id="KW-0807">Transducer</keyword>
<protein>
    <submittedName>
        <fullName evidence="11">RYamide receptor-like</fullName>
    </submittedName>
</protein>
<accession>A0A8B8DV28</accession>
<dbReference type="Gene3D" id="1.20.1070.10">
    <property type="entry name" value="Rhodopsin 7-helix transmembrane proteins"/>
    <property type="match status" value="1"/>
</dbReference>
<feature type="domain" description="G-protein coupled receptors family 1 profile" evidence="9">
    <location>
        <begin position="59"/>
        <end position="318"/>
    </location>
</feature>
<dbReference type="KEGG" id="cvn:111129577"/>
<evidence type="ECO:0000313" key="10">
    <source>
        <dbReference type="Proteomes" id="UP000694844"/>
    </source>
</evidence>
<keyword evidence="6" id="KW-0675">Receptor</keyword>
<dbReference type="Pfam" id="PF00001">
    <property type="entry name" value="7tm_1"/>
    <property type="match status" value="1"/>
</dbReference>
<comment type="subcellular location">
    <subcellularLocation>
        <location evidence="1">Membrane</location>
        <topology evidence="1">Multi-pass membrane protein</topology>
    </subcellularLocation>
</comment>
<feature type="transmembrane region" description="Helical" evidence="8">
    <location>
        <begin position="159"/>
        <end position="178"/>
    </location>
</feature>
<keyword evidence="2 8" id="KW-0812">Transmembrane</keyword>
<feature type="transmembrane region" description="Helical" evidence="8">
    <location>
        <begin position="120"/>
        <end position="139"/>
    </location>
</feature>